<keyword evidence="5" id="KW-0804">Transcription</keyword>
<evidence type="ECO:0000259" key="7">
    <source>
        <dbReference type="PROSITE" id="PS51372"/>
    </source>
</evidence>
<dbReference type="GO" id="GO:0006355">
    <property type="term" value="P:regulation of DNA-templated transcription"/>
    <property type="evidence" value="ECO:0007669"/>
    <property type="project" value="InterPro"/>
</dbReference>
<keyword evidence="1" id="KW-0808">Transferase</keyword>
<evidence type="ECO:0000313" key="8">
    <source>
        <dbReference type="EMBL" id="SEJ47906.1"/>
    </source>
</evidence>
<dbReference type="Proteomes" id="UP000199662">
    <property type="component" value="Unassembled WGS sequence"/>
</dbReference>
<dbReference type="Gene3D" id="1.10.10.10">
    <property type="entry name" value="Winged helix-like DNA-binding domain superfamily/Winged helix DNA-binding domain"/>
    <property type="match status" value="2"/>
</dbReference>
<evidence type="ECO:0000313" key="9">
    <source>
        <dbReference type="Proteomes" id="UP000199662"/>
    </source>
</evidence>
<evidence type="ECO:0000256" key="5">
    <source>
        <dbReference type="ARBA" id="ARBA00023163"/>
    </source>
</evidence>
<feature type="domain" description="PRD" evidence="7">
    <location>
        <begin position="195"/>
        <end position="301"/>
    </location>
</feature>
<dbReference type="RefSeq" id="WP_177177540.1">
    <property type="nucleotide sequence ID" value="NZ_FNZK01000008.1"/>
</dbReference>
<dbReference type="InterPro" id="IPR007737">
    <property type="entry name" value="Mga_HTH"/>
</dbReference>
<proteinExistence type="predicted"/>
<dbReference type="AlphaFoldDB" id="A0A1H6Z5C6"/>
<dbReference type="PROSITE" id="PS51372">
    <property type="entry name" value="PRD_2"/>
    <property type="match status" value="2"/>
</dbReference>
<name>A0A1H6Z5C6_9FIRM</name>
<feature type="domain" description="PRD" evidence="7">
    <location>
        <begin position="309"/>
        <end position="417"/>
    </location>
</feature>
<dbReference type="GO" id="GO:0008982">
    <property type="term" value="F:protein-N(PI)-phosphohistidine-sugar phosphotransferase activity"/>
    <property type="evidence" value="ECO:0007669"/>
    <property type="project" value="InterPro"/>
</dbReference>
<protein>
    <submittedName>
        <fullName evidence="8">Activator of the mannose operon, transcriptional antiterminator</fullName>
    </submittedName>
</protein>
<evidence type="ECO:0000256" key="2">
    <source>
        <dbReference type="ARBA" id="ARBA00022737"/>
    </source>
</evidence>
<dbReference type="InterPro" id="IPR036390">
    <property type="entry name" value="WH_DNA-bd_sf"/>
</dbReference>
<dbReference type="InterPro" id="IPR011608">
    <property type="entry name" value="PRD"/>
</dbReference>
<sequence>MVQEFLSTREKKILTALLKVNGYLTSIELSEILNVSDKTIHRDLQSIRYKFGCQSIVQYKRGKGYCIDPISDINTVLGLSKQQAGFFGIDVEMRRRNIMILLLLQAPIETSINKLAEIYFISNASIVNDLSIIEAELKQYSLSLVRSHNGTHIDGSEYNIRNLLMQMFNQFPMNSAQPLLYENTDTAMDHDLYTFFSHKDISFVKLLLDRVEQILCGKIKDPYYINIFTHVLILIKRLENNEHTVNKGNDENGNYKDKVIFNCTSMVVQEIGKYMNHTIPTNEFFYIYQYFYSSRIDPENDNNPLKLEENNDEEKGFVKDLLKRVSTEVKNDFSNDFSLQQALLLHIRPLTKRIESKIFISNPLKDDIKRDFPQVFKAVKQALEKQNLKLAFRNLSDNEISYIVVYFQSALEKKAQQKRVVIVCSSGVGTSHLLAARVKRTFPDWKIVDIVSASRVQKFSPHQVDIILTTVKLEKQNIPSILVSSIFNTIDAVKVKQALNLI</sequence>
<dbReference type="InterPro" id="IPR050661">
    <property type="entry name" value="BglG_antiterminators"/>
</dbReference>
<dbReference type="InterPro" id="IPR013196">
    <property type="entry name" value="HTH_11"/>
</dbReference>
<keyword evidence="9" id="KW-1185">Reference proteome</keyword>
<dbReference type="SUPFAM" id="SSF52794">
    <property type="entry name" value="PTS system IIB component-like"/>
    <property type="match status" value="1"/>
</dbReference>
<dbReference type="InterPro" id="IPR036634">
    <property type="entry name" value="PRD_sf"/>
</dbReference>
<dbReference type="GO" id="GO:0009401">
    <property type="term" value="P:phosphoenolpyruvate-dependent sugar phosphotransferase system"/>
    <property type="evidence" value="ECO:0007669"/>
    <property type="project" value="InterPro"/>
</dbReference>
<reference evidence="8 9" key="1">
    <citation type="submission" date="2016-10" db="EMBL/GenBank/DDBJ databases">
        <authorList>
            <person name="de Groot N.N."/>
        </authorList>
    </citation>
    <scope>NUCLEOTIDE SEQUENCE [LARGE SCALE GENOMIC DNA]</scope>
    <source>
        <strain evidence="8 9">DSM 2179</strain>
    </source>
</reference>
<evidence type="ECO:0000256" key="1">
    <source>
        <dbReference type="ARBA" id="ARBA00022679"/>
    </source>
</evidence>
<keyword evidence="4" id="KW-0010">Activator</keyword>
<feature type="domain" description="PTS EIIB type-2" evidence="6">
    <location>
        <begin position="418"/>
        <end position="502"/>
    </location>
</feature>
<dbReference type="PANTHER" id="PTHR30185">
    <property type="entry name" value="CRYPTIC BETA-GLUCOSIDE BGL OPERON ANTITERMINATOR"/>
    <property type="match status" value="1"/>
</dbReference>
<dbReference type="CDD" id="cd05568">
    <property type="entry name" value="PTS_IIB_bgl_like"/>
    <property type="match status" value="1"/>
</dbReference>
<dbReference type="SUPFAM" id="SSF46785">
    <property type="entry name" value="Winged helix' DNA-binding domain"/>
    <property type="match status" value="1"/>
</dbReference>
<dbReference type="SUPFAM" id="SSF63520">
    <property type="entry name" value="PTS-regulatory domain, PRD"/>
    <property type="match status" value="2"/>
</dbReference>
<organism evidence="8 9">
    <name type="scientific">Propionispira arboris</name>
    <dbReference type="NCBI Taxonomy" id="84035"/>
    <lineage>
        <taxon>Bacteria</taxon>
        <taxon>Bacillati</taxon>
        <taxon>Bacillota</taxon>
        <taxon>Negativicutes</taxon>
        <taxon>Selenomonadales</taxon>
        <taxon>Selenomonadaceae</taxon>
        <taxon>Propionispira</taxon>
    </lineage>
</organism>
<gene>
    <name evidence="8" type="ORF">SAMN05660742_108136</name>
</gene>
<evidence type="ECO:0000259" key="6">
    <source>
        <dbReference type="PROSITE" id="PS51099"/>
    </source>
</evidence>
<evidence type="ECO:0000256" key="4">
    <source>
        <dbReference type="ARBA" id="ARBA00023159"/>
    </source>
</evidence>
<dbReference type="PROSITE" id="PS51099">
    <property type="entry name" value="PTS_EIIB_TYPE_2"/>
    <property type="match status" value="1"/>
</dbReference>
<dbReference type="STRING" id="84035.SAMN05660742_108136"/>
<dbReference type="Pfam" id="PF08279">
    <property type="entry name" value="HTH_11"/>
    <property type="match status" value="1"/>
</dbReference>
<dbReference type="Gene3D" id="1.10.1790.10">
    <property type="entry name" value="PRD domain"/>
    <property type="match status" value="2"/>
</dbReference>
<keyword evidence="2" id="KW-0677">Repeat</keyword>
<dbReference type="InterPro" id="IPR003501">
    <property type="entry name" value="PTS_EIIB_2/3"/>
</dbReference>
<accession>A0A1H6Z5C6</accession>
<dbReference type="Pfam" id="PF00874">
    <property type="entry name" value="PRD"/>
    <property type="match status" value="2"/>
</dbReference>
<dbReference type="Pfam" id="PF02302">
    <property type="entry name" value="PTS_IIB"/>
    <property type="match status" value="1"/>
</dbReference>
<keyword evidence="3" id="KW-0805">Transcription regulation</keyword>
<dbReference type="Gene3D" id="3.40.50.2300">
    <property type="match status" value="1"/>
</dbReference>
<evidence type="ECO:0000256" key="3">
    <source>
        <dbReference type="ARBA" id="ARBA00023015"/>
    </source>
</evidence>
<dbReference type="InterPro" id="IPR036388">
    <property type="entry name" value="WH-like_DNA-bd_sf"/>
</dbReference>
<dbReference type="Pfam" id="PF05043">
    <property type="entry name" value="Mga"/>
    <property type="match status" value="1"/>
</dbReference>
<dbReference type="InterPro" id="IPR036095">
    <property type="entry name" value="PTS_EIIB-like_sf"/>
</dbReference>
<dbReference type="PANTHER" id="PTHR30185:SF18">
    <property type="entry name" value="TRANSCRIPTIONAL REGULATOR MTLR"/>
    <property type="match status" value="1"/>
</dbReference>
<dbReference type="EMBL" id="FNZK01000008">
    <property type="protein sequence ID" value="SEJ47906.1"/>
    <property type="molecule type" value="Genomic_DNA"/>
</dbReference>
<dbReference type="InterPro" id="IPR013011">
    <property type="entry name" value="PTS_EIIB_2"/>
</dbReference>